<comment type="subcellular location">
    <subcellularLocation>
        <location evidence="1">Membrane</location>
        <topology evidence="1">Multi-pass membrane protein</topology>
    </subcellularLocation>
</comment>
<dbReference type="Pfam" id="PF00335">
    <property type="entry name" value="Tetraspanin"/>
    <property type="match status" value="1"/>
</dbReference>
<dbReference type="InterPro" id="IPR018499">
    <property type="entry name" value="Tetraspanin/Peripherin"/>
</dbReference>
<dbReference type="PANTHER" id="PTHR32191">
    <property type="entry name" value="TETRASPANIN-8-RELATED"/>
    <property type="match status" value="1"/>
</dbReference>
<evidence type="ECO:0000256" key="3">
    <source>
        <dbReference type="ARBA" id="ARBA00022692"/>
    </source>
</evidence>
<keyword evidence="4" id="KW-1133">Transmembrane helix</keyword>
<organism evidence="6">
    <name type="scientific">Aegilops tauschii</name>
    <name type="common">Tausch's goatgrass</name>
    <name type="synonym">Aegilops squarrosa</name>
    <dbReference type="NCBI Taxonomy" id="37682"/>
    <lineage>
        <taxon>Eukaryota</taxon>
        <taxon>Viridiplantae</taxon>
        <taxon>Streptophyta</taxon>
        <taxon>Embryophyta</taxon>
        <taxon>Tracheophyta</taxon>
        <taxon>Spermatophyta</taxon>
        <taxon>Magnoliopsida</taxon>
        <taxon>Liliopsida</taxon>
        <taxon>Poales</taxon>
        <taxon>Poaceae</taxon>
        <taxon>BOP clade</taxon>
        <taxon>Pooideae</taxon>
        <taxon>Triticodae</taxon>
        <taxon>Triticeae</taxon>
        <taxon>Triticinae</taxon>
        <taxon>Aegilops</taxon>
    </lineage>
</organism>
<accession>M8CES7</accession>
<sequence>MPQLTSQPLDVDLMILAILVVGFGFWMSTHNDECRRSLTIPVMGLGGVIFLMYASMELYHIIPTTLVFMLRIDMVQCRCRRSLAGFVGAWKNISCLLWTVSFLWHLMHKLLNLRRHECWLVLLMLSALLIPLGLFVALTCGYLVSNNAVRGPGGNHGLHSACVYHYKYWNWSCCSWVQLNDTDKWTHLRSCLVKSDDCNSLSNRYKTLKQYKLAELTPIESGCCRPPAECGYPALNASNFDLSYHPVSTNVDCKLYKNDRFLRCYDCNSCKAGVAQYMKTEWRVVAIFNVILFIILSFVYFVGCCARRHAGARVSFTAPCDNIVHSSSADEMECQGFCSVGDFFVPVAFWTSMKKNVRQSSEIQPDDLAQCVMPMSDMRVNWNNLPTEAIGVLLAVRFLEGTFPFEHSIM</sequence>
<dbReference type="GO" id="GO:0016020">
    <property type="term" value="C:membrane"/>
    <property type="evidence" value="ECO:0007669"/>
    <property type="project" value="UniProtKB-SubCell"/>
</dbReference>
<protein>
    <recommendedName>
        <fullName evidence="7">Tetraspanin-10</fullName>
    </recommendedName>
</protein>
<dbReference type="EnsemblPlants" id="EMT21676">
    <property type="protein sequence ID" value="EMT21676"/>
    <property type="gene ID" value="F775_28342"/>
</dbReference>
<evidence type="ECO:0000256" key="2">
    <source>
        <dbReference type="ARBA" id="ARBA00006840"/>
    </source>
</evidence>
<keyword evidence="3" id="KW-0812">Transmembrane</keyword>
<evidence type="ECO:0000313" key="6">
    <source>
        <dbReference type="EnsemblPlants" id="EMT21676"/>
    </source>
</evidence>
<reference evidence="6" key="1">
    <citation type="submission" date="2015-06" db="UniProtKB">
        <authorList>
            <consortium name="EnsemblPlants"/>
        </authorList>
    </citation>
    <scope>IDENTIFICATION</scope>
</reference>
<name>M8CES7_AEGTA</name>
<dbReference type="GO" id="GO:0009734">
    <property type="term" value="P:auxin-activated signaling pathway"/>
    <property type="evidence" value="ECO:0007669"/>
    <property type="project" value="InterPro"/>
</dbReference>
<evidence type="ECO:0000256" key="5">
    <source>
        <dbReference type="ARBA" id="ARBA00023136"/>
    </source>
</evidence>
<evidence type="ECO:0000256" key="4">
    <source>
        <dbReference type="ARBA" id="ARBA00022989"/>
    </source>
</evidence>
<keyword evidence="5" id="KW-0472">Membrane</keyword>
<proteinExistence type="inferred from homology"/>
<evidence type="ECO:0000256" key="1">
    <source>
        <dbReference type="ARBA" id="ARBA00004141"/>
    </source>
</evidence>
<evidence type="ECO:0008006" key="7">
    <source>
        <dbReference type="Google" id="ProtNLM"/>
    </source>
</evidence>
<dbReference type="ExpressionAtlas" id="M8CES7">
    <property type="expression patterns" value="baseline"/>
</dbReference>
<dbReference type="AlphaFoldDB" id="M8CES7"/>
<dbReference type="InterPro" id="IPR044991">
    <property type="entry name" value="TET_plant"/>
</dbReference>
<comment type="similarity">
    <text evidence="2">Belongs to the tetraspanin (TM4SF) family.</text>
</comment>